<dbReference type="EMBL" id="HBUF01031976">
    <property type="protein sequence ID" value="CAG6615118.1"/>
    <property type="molecule type" value="Transcribed_RNA"/>
</dbReference>
<dbReference type="EMBL" id="HBUF01339015">
    <property type="protein sequence ID" value="CAG6699422.1"/>
    <property type="molecule type" value="Transcribed_RNA"/>
</dbReference>
<dbReference type="EMBL" id="HBUF01339016">
    <property type="protein sequence ID" value="CAG6699427.1"/>
    <property type="molecule type" value="Transcribed_RNA"/>
</dbReference>
<dbReference type="EMBL" id="HBUF01506901">
    <property type="protein sequence ID" value="CAG6745748.1"/>
    <property type="molecule type" value="Transcribed_RNA"/>
</dbReference>
<evidence type="ECO:0000313" key="1">
    <source>
        <dbReference type="EMBL" id="CAG6745658.1"/>
    </source>
</evidence>
<dbReference type="EMBL" id="HBUF01339011">
    <property type="protein sequence ID" value="CAG6699408.1"/>
    <property type="molecule type" value="Transcribed_RNA"/>
</dbReference>
<accession>A0A8D8ZDD0</accession>
<dbReference type="EMBL" id="HBUF01172021">
    <property type="protein sequence ID" value="CAG6653109.1"/>
    <property type="molecule type" value="Transcribed_RNA"/>
</dbReference>
<name>A0A8D8ZDD0_9HEMI</name>
<dbReference type="EMBL" id="HBUF01031977">
    <property type="protein sequence ID" value="CAG6615124.1"/>
    <property type="molecule type" value="Transcribed_RNA"/>
</dbReference>
<dbReference type="EMBL" id="HBUF01339013">
    <property type="protein sequence ID" value="CAG6699418.1"/>
    <property type="molecule type" value="Transcribed_RNA"/>
</dbReference>
<dbReference type="EMBL" id="HBUF01339017">
    <property type="protein sequence ID" value="CAG6699432.1"/>
    <property type="molecule type" value="Transcribed_RNA"/>
</dbReference>
<dbReference type="EMBL" id="HBUF01339014">
    <property type="protein sequence ID" value="CAG6699420.1"/>
    <property type="molecule type" value="Transcribed_RNA"/>
</dbReference>
<dbReference type="EMBL" id="HBUF01339012">
    <property type="protein sequence ID" value="CAG6699413.1"/>
    <property type="molecule type" value="Transcribed_RNA"/>
</dbReference>
<reference evidence="1" key="1">
    <citation type="submission" date="2021-05" db="EMBL/GenBank/DDBJ databases">
        <authorList>
            <person name="Alioto T."/>
            <person name="Alioto T."/>
            <person name="Gomez Garrido J."/>
        </authorList>
    </citation>
    <scope>NUCLEOTIDE SEQUENCE</scope>
</reference>
<organism evidence="1">
    <name type="scientific">Cacopsylla melanoneura</name>
    <dbReference type="NCBI Taxonomy" id="428564"/>
    <lineage>
        <taxon>Eukaryota</taxon>
        <taxon>Metazoa</taxon>
        <taxon>Ecdysozoa</taxon>
        <taxon>Arthropoda</taxon>
        <taxon>Hexapoda</taxon>
        <taxon>Insecta</taxon>
        <taxon>Pterygota</taxon>
        <taxon>Neoptera</taxon>
        <taxon>Paraneoptera</taxon>
        <taxon>Hemiptera</taxon>
        <taxon>Sternorrhyncha</taxon>
        <taxon>Psylloidea</taxon>
        <taxon>Psyllidae</taxon>
        <taxon>Psyllinae</taxon>
        <taxon>Cacopsylla</taxon>
    </lineage>
</organism>
<dbReference type="AlphaFoldDB" id="A0A8D8ZDD0"/>
<dbReference type="EMBL" id="HBUF01506876">
    <property type="protein sequence ID" value="CAG6745658.1"/>
    <property type="molecule type" value="Transcribed_RNA"/>
</dbReference>
<sequence length="106" mass="12262">MKSLGMENLTQSLGGNGYRSATVEIKSDDNKQKISKMPSSMVRKLTLTQLLRYQNQYDLNVKDILKDIRKFLRFALIRRKSHFIGCNHSATNQNRGNIFAITRKTR</sequence>
<proteinExistence type="predicted"/>
<protein>
    <submittedName>
        <fullName evidence="1">Uncharacterized protein</fullName>
    </submittedName>
</protein>